<evidence type="ECO:0000256" key="3">
    <source>
        <dbReference type="ARBA" id="ARBA00022679"/>
    </source>
</evidence>
<dbReference type="RefSeq" id="WP_201138865.1">
    <property type="nucleotide sequence ID" value="NZ_CAJNAS010000003.1"/>
</dbReference>
<keyword evidence="4" id="KW-0949">S-adenosyl-L-methionine</keyword>
<dbReference type="GO" id="GO:0009234">
    <property type="term" value="P:menaquinone biosynthetic process"/>
    <property type="evidence" value="ECO:0007669"/>
    <property type="project" value="UniProtKB-KW"/>
</dbReference>
<organism evidence="5 6">
    <name type="scientific">Paraburkholderia domus</name>
    <dbReference type="NCBI Taxonomy" id="2793075"/>
    <lineage>
        <taxon>Bacteria</taxon>
        <taxon>Pseudomonadati</taxon>
        <taxon>Pseudomonadota</taxon>
        <taxon>Betaproteobacteria</taxon>
        <taxon>Burkholderiales</taxon>
        <taxon>Burkholderiaceae</taxon>
        <taxon>Paraburkholderia</taxon>
    </lineage>
</organism>
<dbReference type="PANTHER" id="PTHR43591:SF24">
    <property type="entry name" value="2-METHOXY-6-POLYPRENYL-1,4-BENZOQUINOL METHYLASE, MITOCHONDRIAL"/>
    <property type="match status" value="1"/>
</dbReference>
<dbReference type="Gene3D" id="3.40.50.150">
    <property type="entry name" value="Vaccinia Virus protein VP39"/>
    <property type="match status" value="1"/>
</dbReference>
<proteinExistence type="predicted"/>
<keyword evidence="3 5" id="KW-0808">Transferase</keyword>
<comment type="caution">
    <text evidence="5">The sequence shown here is derived from an EMBL/GenBank/DDBJ whole genome shotgun (WGS) entry which is preliminary data.</text>
</comment>
<dbReference type="PANTHER" id="PTHR43591">
    <property type="entry name" value="METHYLTRANSFERASE"/>
    <property type="match status" value="1"/>
</dbReference>
<keyword evidence="1" id="KW-0474">Menaquinone biosynthesis</keyword>
<dbReference type="EC" id="2.1.1.163" evidence="5"/>
<keyword evidence="2 5" id="KW-0489">Methyltransferase</keyword>
<dbReference type="CDD" id="cd02440">
    <property type="entry name" value="AdoMet_MTases"/>
    <property type="match status" value="1"/>
</dbReference>
<dbReference type="InterPro" id="IPR029063">
    <property type="entry name" value="SAM-dependent_MTases_sf"/>
</dbReference>
<dbReference type="SUPFAM" id="SSF53335">
    <property type="entry name" value="S-adenosyl-L-methionine-dependent methyltransferases"/>
    <property type="match status" value="1"/>
</dbReference>
<evidence type="ECO:0000313" key="6">
    <source>
        <dbReference type="Proteomes" id="UP000675121"/>
    </source>
</evidence>
<evidence type="ECO:0000256" key="4">
    <source>
        <dbReference type="ARBA" id="ARBA00022691"/>
    </source>
</evidence>
<dbReference type="GO" id="GO:0043770">
    <property type="term" value="F:demethylmenaquinone methyltransferase activity"/>
    <property type="evidence" value="ECO:0007669"/>
    <property type="project" value="UniProtKB-EC"/>
</dbReference>
<protein>
    <submittedName>
        <fullName evidence="5">2-methoxy-6-polyprenyl-1,4-benzoquinol methylase, mitochondrial</fullName>
        <ecNumber evidence="5">2.1.1.163</ecNumber>
    </submittedName>
</protein>
<name>A0A9N8QV10_9BURK</name>
<evidence type="ECO:0000256" key="1">
    <source>
        <dbReference type="ARBA" id="ARBA00022428"/>
    </source>
</evidence>
<dbReference type="Pfam" id="PF01209">
    <property type="entry name" value="Ubie_methyltran"/>
    <property type="match status" value="1"/>
</dbReference>
<accession>A0A9N8QV10</accession>
<dbReference type="AlphaFoldDB" id="A0A9N8QV10"/>
<dbReference type="GO" id="GO:0032259">
    <property type="term" value="P:methylation"/>
    <property type="evidence" value="ECO:0007669"/>
    <property type="project" value="UniProtKB-KW"/>
</dbReference>
<sequence length="273" mass="29364">MTDASKFQFTGSSVPNAYEEFLVPRLFEPWARLLLDEAQLIQAQIVIDVATGPGTVARCAAPMLGPKGRIVATDIARPMLDIARAKPSLPGAAPIEYVESPAAPLLASTGVFDVVLCQQGLQFFPDRPSALREMRRVLKPGGRVVIAVWTAIERNQVFAAIHTALGATTTPELSDLMTAPFSWHSTAELQMAVEEAGFHDVRILTRSLPIVFEQGVEQAMRAFSATPVSPGVAALSQSVQDAFLDRLRSELAPLVVDGKVIGEMVSNIIVAYA</sequence>
<dbReference type="PROSITE" id="PS51608">
    <property type="entry name" value="SAM_MT_UBIE"/>
    <property type="match status" value="1"/>
</dbReference>
<reference evidence="5" key="1">
    <citation type="submission" date="2021-02" db="EMBL/GenBank/DDBJ databases">
        <authorList>
            <person name="Vanwijnsberghe S."/>
        </authorList>
    </citation>
    <scope>NUCLEOTIDE SEQUENCE</scope>
    <source>
        <strain evidence="5">R-70211</strain>
    </source>
</reference>
<dbReference type="Proteomes" id="UP000675121">
    <property type="component" value="Unassembled WGS sequence"/>
</dbReference>
<keyword evidence="6" id="KW-1185">Reference proteome</keyword>
<dbReference type="EMBL" id="CAJNAS010000003">
    <property type="protein sequence ID" value="CAE6872815.1"/>
    <property type="molecule type" value="Genomic_DNA"/>
</dbReference>
<evidence type="ECO:0000256" key="2">
    <source>
        <dbReference type="ARBA" id="ARBA00022603"/>
    </source>
</evidence>
<gene>
    <name evidence="5" type="primary">COQ5_1</name>
    <name evidence="5" type="ORF">R70211_01396</name>
</gene>
<evidence type="ECO:0000313" key="5">
    <source>
        <dbReference type="EMBL" id="CAE6872815.1"/>
    </source>
</evidence>
<dbReference type="InterPro" id="IPR004033">
    <property type="entry name" value="UbiE/COQ5_MeTrFase"/>
</dbReference>